<keyword evidence="3" id="KW-1185">Reference proteome</keyword>
<feature type="active site" description="Nucleophile" evidence="1">
    <location>
        <position position="39"/>
    </location>
</feature>
<dbReference type="GO" id="GO:0008253">
    <property type="term" value="F:5'-nucleotidase activity"/>
    <property type="evidence" value="ECO:0007669"/>
    <property type="project" value="InterPro"/>
</dbReference>
<dbReference type="InterPro" id="IPR052419">
    <property type="entry name" value="5_3-deoxyribonucleotidase-like"/>
</dbReference>
<dbReference type="Gene3D" id="3.40.50.1000">
    <property type="entry name" value="HAD superfamily/HAD-like"/>
    <property type="match status" value="1"/>
</dbReference>
<dbReference type="InterPro" id="IPR010708">
    <property type="entry name" value="5'(3')-deoxyribonucleotidase"/>
</dbReference>
<dbReference type="EMBL" id="WTXG01000003">
    <property type="protein sequence ID" value="KAI0306472.1"/>
    <property type="molecule type" value="Genomic_DNA"/>
</dbReference>
<dbReference type="InterPro" id="IPR036412">
    <property type="entry name" value="HAD-like_sf"/>
</dbReference>
<evidence type="ECO:0000313" key="3">
    <source>
        <dbReference type="Proteomes" id="UP001203297"/>
    </source>
</evidence>
<name>A0AAD4MC56_9AGAM</name>
<dbReference type="Pfam" id="PF06941">
    <property type="entry name" value="NT5C"/>
    <property type="match status" value="1"/>
</dbReference>
<evidence type="ECO:0000256" key="1">
    <source>
        <dbReference type="PIRSR" id="PIRSR610708-1"/>
    </source>
</evidence>
<protein>
    <submittedName>
        <fullName evidence="2">Uncharacterized protein</fullName>
    </submittedName>
</protein>
<gene>
    <name evidence="2" type="ORF">B0F90DRAFT_1623372</name>
</gene>
<dbReference type="Proteomes" id="UP001203297">
    <property type="component" value="Unassembled WGS sequence"/>
</dbReference>
<dbReference type="SUPFAM" id="SSF56784">
    <property type="entry name" value="HAD-like"/>
    <property type="match status" value="1"/>
</dbReference>
<comment type="caution">
    <text evidence="2">The sequence shown here is derived from an EMBL/GenBank/DDBJ whole genome shotgun (WGS) entry which is preliminary data.</text>
</comment>
<sequence length="270" mass="31061">MSNSGDRSRHVEDVSEETIREKLVEIFESTGTHPLIALDLDDVLCKTTNCVANWHNRRFGTDMEINDFYYSTWYKNPGWGTVATTADKVKEFYDTDQLRHADAVLGSLDALNRFRDMGYGLAIVTARSILHELESTVIWLDKHFNGIFRVVIFSSQDGNCLAYGGKCIGTTLGKLQVCETIQSALLIDDSMETALAFGRHANRPVLLFGDYEWNKRVDTDDPWTFNEKLALESGREWWKEDIIRLHSEDSIWRVRNWNDVLQWLNGEVRS</sequence>
<dbReference type="InterPro" id="IPR023214">
    <property type="entry name" value="HAD_sf"/>
</dbReference>
<dbReference type="AlphaFoldDB" id="A0AAD4MC56"/>
<dbReference type="PANTHER" id="PTHR35134">
    <property type="entry name" value="NUCLEOTIDASE YQFW-RELATED"/>
    <property type="match status" value="1"/>
</dbReference>
<accession>A0AAD4MC56</accession>
<reference evidence="2" key="1">
    <citation type="journal article" date="2022" name="New Phytol.">
        <title>Evolutionary transition to the ectomycorrhizal habit in the genomes of a hyperdiverse lineage of mushroom-forming fungi.</title>
        <authorList>
            <person name="Looney B."/>
            <person name="Miyauchi S."/>
            <person name="Morin E."/>
            <person name="Drula E."/>
            <person name="Courty P.E."/>
            <person name="Kohler A."/>
            <person name="Kuo A."/>
            <person name="LaButti K."/>
            <person name="Pangilinan J."/>
            <person name="Lipzen A."/>
            <person name="Riley R."/>
            <person name="Andreopoulos W."/>
            <person name="He G."/>
            <person name="Johnson J."/>
            <person name="Nolan M."/>
            <person name="Tritt A."/>
            <person name="Barry K.W."/>
            <person name="Grigoriev I.V."/>
            <person name="Nagy L.G."/>
            <person name="Hibbett D."/>
            <person name="Henrissat B."/>
            <person name="Matheny P.B."/>
            <person name="Labbe J."/>
            <person name="Martin F.M."/>
        </authorList>
    </citation>
    <scope>NUCLEOTIDE SEQUENCE</scope>
    <source>
        <strain evidence="2">BPL690</strain>
    </source>
</reference>
<dbReference type="GO" id="GO:0009264">
    <property type="term" value="P:deoxyribonucleotide catabolic process"/>
    <property type="evidence" value="ECO:0007669"/>
    <property type="project" value="InterPro"/>
</dbReference>
<feature type="active site" description="Nucleophile" evidence="1">
    <location>
        <position position="41"/>
    </location>
</feature>
<dbReference type="PANTHER" id="PTHR35134:SF2">
    <property type="entry name" value="NUCLEOTIDASE YQFW-RELATED"/>
    <property type="match status" value="1"/>
</dbReference>
<evidence type="ECO:0000313" key="2">
    <source>
        <dbReference type="EMBL" id="KAI0306472.1"/>
    </source>
</evidence>
<proteinExistence type="predicted"/>
<organism evidence="2 3">
    <name type="scientific">Multifurca ochricompacta</name>
    <dbReference type="NCBI Taxonomy" id="376703"/>
    <lineage>
        <taxon>Eukaryota</taxon>
        <taxon>Fungi</taxon>
        <taxon>Dikarya</taxon>
        <taxon>Basidiomycota</taxon>
        <taxon>Agaricomycotina</taxon>
        <taxon>Agaricomycetes</taxon>
        <taxon>Russulales</taxon>
        <taxon>Russulaceae</taxon>
        <taxon>Multifurca</taxon>
    </lineage>
</organism>